<keyword evidence="2" id="KW-1185">Reference proteome</keyword>
<reference evidence="1 2" key="1">
    <citation type="submission" date="2019-03" db="EMBL/GenBank/DDBJ databases">
        <title>Ramlibacter rhizophilus CCTCC AB2015357, whole genome shotgun sequence.</title>
        <authorList>
            <person name="Zhang X."/>
            <person name="Feng G."/>
            <person name="Zhu H."/>
        </authorList>
    </citation>
    <scope>NUCLEOTIDE SEQUENCE [LARGE SCALE GENOMIC DNA]</scope>
    <source>
        <strain evidence="1 2">CCTCC AB2015357</strain>
    </source>
</reference>
<dbReference type="AlphaFoldDB" id="A0A4Z0BDA3"/>
<comment type="caution">
    <text evidence="1">The sequence shown here is derived from an EMBL/GenBank/DDBJ whole genome shotgun (WGS) entry which is preliminary data.</text>
</comment>
<name>A0A4Z0BDA3_9BURK</name>
<dbReference type="Proteomes" id="UP000297564">
    <property type="component" value="Unassembled WGS sequence"/>
</dbReference>
<gene>
    <name evidence="1" type="ORF">EZ242_20665</name>
</gene>
<dbReference type="RefSeq" id="WP_135287088.1">
    <property type="nucleotide sequence ID" value="NZ_SMLL01000009.1"/>
</dbReference>
<accession>A0A4Z0BDA3</accession>
<evidence type="ECO:0000313" key="2">
    <source>
        <dbReference type="Proteomes" id="UP000297564"/>
    </source>
</evidence>
<sequence length="263" mass="27717">MSDSAAVKQQSFGQSATVWSKLTGWSASFANGVVETFEGGANSAEKQLAAIQAKYQVAVAAAISRRDMAVASSDFIAEAVWRQAADEMAREASELADEGVAAVQRLATFPISVRRGAAGLLQLVTGAQTLDLSQPVDIALAPGQTDRAFSIVSSQAFEGEPVLELVVTYHHGGEAVESNSLTLTLRDGGEQQGVIAGDYLALAVVNEGAAFTRTREDGSTTTVVERGELMFMRDGFGSRDVGALSPAEANDAFYEHGYEQRCA</sequence>
<proteinExistence type="predicted"/>
<dbReference type="EMBL" id="SMLL01000009">
    <property type="protein sequence ID" value="TFY96443.1"/>
    <property type="molecule type" value="Genomic_DNA"/>
</dbReference>
<organism evidence="1 2">
    <name type="scientific">Ramlibacter rhizophilus</name>
    <dbReference type="NCBI Taxonomy" id="1781167"/>
    <lineage>
        <taxon>Bacteria</taxon>
        <taxon>Pseudomonadati</taxon>
        <taxon>Pseudomonadota</taxon>
        <taxon>Betaproteobacteria</taxon>
        <taxon>Burkholderiales</taxon>
        <taxon>Comamonadaceae</taxon>
        <taxon>Ramlibacter</taxon>
    </lineage>
</organism>
<protein>
    <submittedName>
        <fullName evidence="1">Uncharacterized protein</fullName>
    </submittedName>
</protein>
<evidence type="ECO:0000313" key="1">
    <source>
        <dbReference type="EMBL" id="TFY96443.1"/>
    </source>
</evidence>